<keyword evidence="2" id="KW-1185">Reference proteome</keyword>
<dbReference type="EMBL" id="AJIL01000019">
    <property type="protein sequence ID" value="KNF03108.1"/>
    <property type="molecule type" value="Genomic_DNA"/>
</dbReference>
<evidence type="ECO:0000313" key="2">
    <source>
        <dbReference type="Proteomes" id="UP000054564"/>
    </source>
</evidence>
<reference evidence="2" key="1">
    <citation type="submission" date="2014-03" db="EMBL/GenBank/DDBJ databases">
        <title>The Genome Sequence of Puccinia striiformis f. sp. tritici PST-78.</title>
        <authorList>
            <consortium name="The Broad Institute Genome Sequencing Platform"/>
            <person name="Cuomo C."/>
            <person name="Hulbert S."/>
            <person name="Chen X."/>
            <person name="Walker B."/>
            <person name="Young S.K."/>
            <person name="Zeng Q."/>
            <person name="Gargeya S."/>
            <person name="Fitzgerald M."/>
            <person name="Haas B."/>
            <person name="Abouelleil A."/>
            <person name="Alvarado L."/>
            <person name="Arachchi H.M."/>
            <person name="Berlin A.M."/>
            <person name="Chapman S.B."/>
            <person name="Goldberg J."/>
            <person name="Griggs A."/>
            <person name="Gujja S."/>
            <person name="Hansen M."/>
            <person name="Howarth C."/>
            <person name="Imamovic A."/>
            <person name="Larimer J."/>
            <person name="McCowan C."/>
            <person name="Montmayeur A."/>
            <person name="Murphy C."/>
            <person name="Neiman D."/>
            <person name="Pearson M."/>
            <person name="Priest M."/>
            <person name="Roberts A."/>
            <person name="Saif S."/>
            <person name="Shea T."/>
            <person name="Sisk P."/>
            <person name="Sykes S."/>
            <person name="Wortman J."/>
            <person name="Nusbaum C."/>
            <person name="Birren B."/>
        </authorList>
    </citation>
    <scope>NUCLEOTIDE SEQUENCE [LARGE SCALE GENOMIC DNA]</scope>
    <source>
        <strain evidence="2">race PST-78</strain>
    </source>
</reference>
<comment type="caution">
    <text evidence="1">The sequence shown here is derived from an EMBL/GenBank/DDBJ whole genome shotgun (WGS) entry which is preliminary data.</text>
</comment>
<organism evidence="1 2">
    <name type="scientific">Puccinia striiformis f. sp. tritici PST-78</name>
    <dbReference type="NCBI Taxonomy" id="1165861"/>
    <lineage>
        <taxon>Eukaryota</taxon>
        <taxon>Fungi</taxon>
        <taxon>Dikarya</taxon>
        <taxon>Basidiomycota</taxon>
        <taxon>Pucciniomycotina</taxon>
        <taxon>Pucciniomycetes</taxon>
        <taxon>Pucciniales</taxon>
        <taxon>Pucciniaceae</taxon>
        <taxon>Puccinia</taxon>
    </lineage>
</organism>
<gene>
    <name evidence="1" type="ORF">PSTG_03692</name>
</gene>
<dbReference type="Proteomes" id="UP000054564">
    <property type="component" value="Unassembled WGS sequence"/>
</dbReference>
<proteinExistence type="predicted"/>
<protein>
    <submittedName>
        <fullName evidence="1">Uncharacterized protein</fullName>
    </submittedName>
</protein>
<name>A0A0L0VV04_9BASI</name>
<sequence length="98" mass="11291">MAFVSLIALREVTSDQQEITYFGCHRDVDALCSHPAPNGQHTLKWAIRVKKGTRNYKCVDYYTAQCCNQHKFQRIDWSPHGSITIPNQDLTYCKKNGE</sequence>
<evidence type="ECO:0000313" key="1">
    <source>
        <dbReference type="EMBL" id="KNF03108.1"/>
    </source>
</evidence>
<accession>A0A0L0VV04</accession>
<dbReference type="AlphaFoldDB" id="A0A0L0VV04"/>